<feature type="binding site" evidence="8">
    <location>
        <position position="61"/>
    </location>
    <ligand>
        <name>beta-alanine</name>
        <dbReference type="ChEBI" id="CHEBI:57966"/>
    </ligand>
</feature>
<evidence type="ECO:0000256" key="7">
    <source>
        <dbReference type="ARBA" id="ARBA00048258"/>
    </source>
</evidence>
<evidence type="ECO:0000256" key="2">
    <source>
        <dbReference type="ARBA" id="ARBA00009256"/>
    </source>
</evidence>
<reference evidence="9" key="1">
    <citation type="submission" date="2022-08" db="EMBL/GenBank/DDBJ databases">
        <title>Alicyclobacillus fastidiosus DSM 17978, complete genome.</title>
        <authorList>
            <person name="Wang Q."/>
            <person name="Cai R."/>
            <person name="Wang Z."/>
        </authorList>
    </citation>
    <scope>NUCLEOTIDE SEQUENCE</scope>
    <source>
        <strain evidence="9">DSM 17978</strain>
    </source>
</reference>
<evidence type="ECO:0000256" key="4">
    <source>
        <dbReference type="ARBA" id="ARBA00022655"/>
    </source>
</evidence>
<evidence type="ECO:0000256" key="1">
    <source>
        <dbReference type="ARBA" id="ARBA00004990"/>
    </source>
</evidence>
<keyword evidence="8" id="KW-0963">Cytoplasm</keyword>
<dbReference type="NCBIfam" id="TIGR00125">
    <property type="entry name" value="cyt_tran_rel"/>
    <property type="match status" value="1"/>
</dbReference>
<comment type="similarity">
    <text evidence="2 8">Belongs to the pantothenate synthetase family.</text>
</comment>
<comment type="subunit">
    <text evidence="8">Homodimer.</text>
</comment>
<comment type="subcellular location">
    <subcellularLocation>
        <location evidence="8">Cytoplasm</location>
    </subcellularLocation>
</comment>
<dbReference type="Gene3D" id="3.40.50.620">
    <property type="entry name" value="HUPs"/>
    <property type="match status" value="1"/>
</dbReference>
<evidence type="ECO:0000313" key="10">
    <source>
        <dbReference type="Proteomes" id="UP001164761"/>
    </source>
</evidence>
<proteinExistence type="inferred from homology"/>
<feature type="binding site" evidence="8">
    <location>
        <begin position="30"/>
        <end position="37"/>
    </location>
    <ligand>
        <name>ATP</name>
        <dbReference type="ChEBI" id="CHEBI:30616"/>
    </ligand>
</feature>
<dbReference type="EMBL" id="CP104067">
    <property type="protein sequence ID" value="WAH41484.1"/>
    <property type="molecule type" value="Genomic_DNA"/>
</dbReference>
<evidence type="ECO:0000313" key="9">
    <source>
        <dbReference type="EMBL" id="WAH41484.1"/>
    </source>
</evidence>
<evidence type="ECO:0000256" key="3">
    <source>
        <dbReference type="ARBA" id="ARBA00022598"/>
    </source>
</evidence>
<name>A0ABY6ZF56_9BACL</name>
<feature type="binding site" evidence="8">
    <location>
        <position position="61"/>
    </location>
    <ligand>
        <name>(R)-pantoate</name>
        <dbReference type="ChEBI" id="CHEBI:15980"/>
    </ligand>
</feature>
<accession>A0ABY6ZF56</accession>
<dbReference type="InterPro" id="IPR003721">
    <property type="entry name" value="Pantoate_ligase"/>
</dbReference>
<dbReference type="Proteomes" id="UP001164761">
    <property type="component" value="Chromosome"/>
</dbReference>
<keyword evidence="10" id="KW-1185">Reference proteome</keyword>
<dbReference type="Gene3D" id="3.30.1300.10">
    <property type="entry name" value="Pantoate-beta-alanine ligase, C-terminal domain"/>
    <property type="match status" value="1"/>
</dbReference>
<feature type="binding site" evidence="8">
    <location>
        <begin position="185"/>
        <end position="188"/>
    </location>
    <ligand>
        <name>ATP</name>
        <dbReference type="ChEBI" id="CHEBI:30616"/>
    </ligand>
</feature>
<protein>
    <recommendedName>
        <fullName evidence="8">Pantothenate synthetase</fullName>
        <shortName evidence="8">PS</shortName>
        <ecNumber evidence="8">6.3.2.1</ecNumber>
    </recommendedName>
    <alternativeName>
        <fullName evidence="8">Pantoate--beta-alanine ligase</fullName>
    </alternativeName>
    <alternativeName>
        <fullName evidence="8">Pantoate-activating enzyme</fullName>
    </alternativeName>
</protein>
<dbReference type="PANTHER" id="PTHR21299">
    <property type="entry name" value="CYTIDYLATE KINASE/PANTOATE-BETA-ALANINE LIGASE"/>
    <property type="match status" value="1"/>
</dbReference>
<organism evidence="9 10">
    <name type="scientific">Alicyclobacillus fastidiosus</name>
    <dbReference type="NCBI Taxonomy" id="392011"/>
    <lineage>
        <taxon>Bacteria</taxon>
        <taxon>Bacillati</taxon>
        <taxon>Bacillota</taxon>
        <taxon>Bacilli</taxon>
        <taxon>Bacillales</taxon>
        <taxon>Alicyclobacillaceae</taxon>
        <taxon>Alicyclobacillus</taxon>
    </lineage>
</organism>
<comment type="catalytic activity">
    <reaction evidence="7 8">
        <text>(R)-pantoate + beta-alanine + ATP = (R)-pantothenate + AMP + diphosphate + H(+)</text>
        <dbReference type="Rhea" id="RHEA:10912"/>
        <dbReference type="ChEBI" id="CHEBI:15378"/>
        <dbReference type="ChEBI" id="CHEBI:15980"/>
        <dbReference type="ChEBI" id="CHEBI:29032"/>
        <dbReference type="ChEBI" id="CHEBI:30616"/>
        <dbReference type="ChEBI" id="CHEBI:33019"/>
        <dbReference type="ChEBI" id="CHEBI:57966"/>
        <dbReference type="ChEBI" id="CHEBI:456215"/>
        <dbReference type="EC" id="6.3.2.1"/>
    </reaction>
</comment>
<evidence type="ECO:0000256" key="8">
    <source>
        <dbReference type="HAMAP-Rule" id="MF_00158"/>
    </source>
</evidence>
<feature type="binding site" evidence="8">
    <location>
        <position position="154"/>
    </location>
    <ligand>
        <name>(R)-pantoate</name>
        <dbReference type="ChEBI" id="CHEBI:15980"/>
    </ligand>
</feature>
<dbReference type="PANTHER" id="PTHR21299:SF1">
    <property type="entry name" value="PANTOATE--BETA-ALANINE LIGASE"/>
    <property type="match status" value="1"/>
</dbReference>
<sequence>MQQIDTIDRLREVVRAARAEGNRIGLVPTMGYLHEGHLSLVEAAKRQADFVVVSIFVNPLQFGPSEDLDKYPKDLERDLALLTQQGHCDVVFTPTVQEMYPTPMATSVELPELAKFLCGKTRPTHFQGVATVVSKLFHIVLPDVAFFGQKDGQQLAVIRRMVKDLNFPIEVVGVPTVREADGLAKSSRNVYLTPEERAHATILYRALCWARDRIAKGPTSGRELSDGMRKIIAEDGVGRLDYAEVVSMDTLAPIERLEGPVMLAIAVYFGKARLIDNLQLTIENGRIAGS</sequence>
<dbReference type="InterPro" id="IPR004821">
    <property type="entry name" value="Cyt_trans-like"/>
</dbReference>
<keyword evidence="4 8" id="KW-0566">Pantothenate biosynthesis</keyword>
<evidence type="ECO:0000256" key="5">
    <source>
        <dbReference type="ARBA" id="ARBA00022741"/>
    </source>
</evidence>
<gene>
    <name evidence="8 9" type="primary">panC</name>
    <name evidence="9" type="ORF">NZD89_25115</name>
</gene>
<feature type="binding site" evidence="8">
    <location>
        <position position="177"/>
    </location>
    <ligand>
        <name>ATP</name>
        <dbReference type="ChEBI" id="CHEBI:30616"/>
    </ligand>
</feature>
<keyword evidence="3 8" id="KW-0436">Ligase</keyword>
<comment type="miscellaneous">
    <text evidence="8">The reaction proceeds by a bi uni uni bi ping pong mechanism.</text>
</comment>
<feature type="binding site" evidence="8">
    <location>
        <begin position="148"/>
        <end position="151"/>
    </location>
    <ligand>
        <name>ATP</name>
        <dbReference type="ChEBI" id="CHEBI:30616"/>
    </ligand>
</feature>
<feature type="active site" description="Proton donor" evidence="8">
    <location>
        <position position="37"/>
    </location>
</feature>
<keyword evidence="5 8" id="KW-0547">Nucleotide-binding</keyword>
<dbReference type="EC" id="6.3.2.1" evidence="8"/>
<dbReference type="GO" id="GO:0016874">
    <property type="term" value="F:ligase activity"/>
    <property type="evidence" value="ECO:0007669"/>
    <property type="project" value="UniProtKB-KW"/>
</dbReference>
<evidence type="ECO:0000256" key="6">
    <source>
        <dbReference type="ARBA" id="ARBA00022840"/>
    </source>
</evidence>
<dbReference type="RefSeq" id="WP_268005392.1">
    <property type="nucleotide sequence ID" value="NZ_BSUT01000001.1"/>
</dbReference>
<comment type="pathway">
    <text evidence="1 8">Cofactor biosynthesis; (R)-pantothenate biosynthesis; (R)-pantothenate from (R)-pantoate and beta-alanine: step 1/1.</text>
</comment>
<dbReference type="HAMAP" id="MF_00158">
    <property type="entry name" value="PanC"/>
    <property type="match status" value="1"/>
</dbReference>
<keyword evidence="6 8" id="KW-0067">ATP-binding</keyword>
<dbReference type="InterPro" id="IPR014729">
    <property type="entry name" value="Rossmann-like_a/b/a_fold"/>
</dbReference>
<dbReference type="SUPFAM" id="SSF52374">
    <property type="entry name" value="Nucleotidylyl transferase"/>
    <property type="match status" value="1"/>
</dbReference>
<comment type="function">
    <text evidence="8">Catalyzes the condensation of pantoate with beta-alanine in an ATP-dependent reaction via a pantoyl-adenylate intermediate.</text>
</comment>
<dbReference type="InterPro" id="IPR042176">
    <property type="entry name" value="Pantoate_ligase_C"/>
</dbReference>
<dbReference type="NCBIfam" id="TIGR00018">
    <property type="entry name" value="panC"/>
    <property type="match status" value="1"/>
</dbReference>
<dbReference type="Pfam" id="PF02569">
    <property type="entry name" value="Pantoate_ligase"/>
    <property type="match status" value="1"/>
</dbReference>
<dbReference type="CDD" id="cd00560">
    <property type="entry name" value="PanC"/>
    <property type="match status" value="1"/>
</dbReference>